<dbReference type="SMART" id="SM00186">
    <property type="entry name" value="FBG"/>
    <property type="match status" value="1"/>
</dbReference>
<dbReference type="PANTHER" id="PTHR19143">
    <property type="entry name" value="FIBRINOGEN/TENASCIN/ANGIOPOEITIN"/>
    <property type="match status" value="1"/>
</dbReference>
<dbReference type="SMART" id="SM00217">
    <property type="entry name" value="WAP"/>
    <property type="match status" value="1"/>
</dbReference>
<evidence type="ECO:0000259" key="15">
    <source>
        <dbReference type="PROSITE" id="PS51406"/>
    </source>
</evidence>
<evidence type="ECO:0000256" key="5">
    <source>
        <dbReference type="ARBA" id="ARBA00022729"/>
    </source>
</evidence>
<dbReference type="InterPro" id="IPR013106">
    <property type="entry name" value="Ig_V-set"/>
</dbReference>
<protein>
    <submittedName>
        <fullName evidence="16">Uncharacterized protein</fullName>
    </submittedName>
</protein>
<dbReference type="PROSITE" id="PS51406">
    <property type="entry name" value="FIBRINOGEN_C_2"/>
    <property type="match status" value="1"/>
</dbReference>
<feature type="domain" description="Ig-like" evidence="13">
    <location>
        <begin position="366"/>
        <end position="451"/>
    </location>
</feature>
<dbReference type="InterPro" id="IPR050373">
    <property type="entry name" value="Fibrinogen_C-term_domain"/>
</dbReference>
<dbReference type="Pfam" id="PF07679">
    <property type="entry name" value="I-set"/>
    <property type="match status" value="2"/>
</dbReference>
<evidence type="ECO:0000256" key="7">
    <source>
        <dbReference type="ARBA" id="ARBA00023136"/>
    </source>
</evidence>
<evidence type="ECO:0000256" key="4">
    <source>
        <dbReference type="ARBA" id="ARBA00022530"/>
    </source>
</evidence>
<dbReference type="CDD" id="cd00096">
    <property type="entry name" value="Ig"/>
    <property type="match status" value="1"/>
</dbReference>
<reference evidence="16 17" key="1">
    <citation type="submission" date="2022-05" db="EMBL/GenBank/DDBJ databases">
        <authorList>
            <consortium name="Genoscope - CEA"/>
            <person name="William W."/>
        </authorList>
    </citation>
    <scope>NUCLEOTIDE SEQUENCE [LARGE SCALE GENOMIC DNA]</scope>
</reference>
<evidence type="ECO:0000313" key="16">
    <source>
        <dbReference type="EMBL" id="CAH3146059.1"/>
    </source>
</evidence>
<evidence type="ECO:0000256" key="9">
    <source>
        <dbReference type="ARBA" id="ARBA00023180"/>
    </source>
</evidence>
<evidence type="ECO:0000256" key="1">
    <source>
        <dbReference type="ARBA" id="ARBA00004236"/>
    </source>
</evidence>
<dbReference type="GO" id="GO:0005886">
    <property type="term" value="C:plasma membrane"/>
    <property type="evidence" value="ECO:0007669"/>
    <property type="project" value="UniProtKB-SubCell"/>
</dbReference>
<dbReference type="FunFam" id="2.60.40.10:FF:000273">
    <property type="entry name" value="contactin-3 isoform X1"/>
    <property type="match status" value="1"/>
</dbReference>
<feature type="region of interest" description="Disordered" evidence="11">
    <location>
        <begin position="129"/>
        <end position="176"/>
    </location>
</feature>
<keyword evidence="8" id="KW-1015">Disulfide bond</keyword>
<dbReference type="SUPFAM" id="SSF57256">
    <property type="entry name" value="Elafin-like"/>
    <property type="match status" value="1"/>
</dbReference>
<feature type="domain" description="Ig-like" evidence="13">
    <location>
        <begin position="173"/>
        <end position="268"/>
    </location>
</feature>
<keyword evidence="7 12" id="KW-0472">Membrane</keyword>
<dbReference type="FunFam" id="3.90.215.10:FF:000001">
    <property type="entry name" value="Tenascin isoform 1"/>
    <property type="match status" value="1"/>
</dbReference>
<dbReference type="InterPro" id="IPR014716">
    <property type="entry name" value="Fibrinogen_a/b/g_C_1"/>
</dbReference>
<feature type="compositionally biased region" description="Gly residues" evidence="11">
    <location>
        <begin position="147"/>
        <end position="156"/>
    </location>
</feature>
<dbReference type="SMART" id="SM00408">
    <property type="entry name" value="IGc2"/>
    <property type="match status" value="3"/>
</dbReference>
<dbReference type="PANTHER" id="PTHR19143:SF459">
    <property type="entry name" value="FIBRINOGEN C-TERMINAL DOMAIN-CONTAINING PROTEIN"/>
    <property type="match status" value="1"/>
</dbReference>
<proteinExistence type="predicted"/>
<accession>A0AAU9XGJ9</accession>
<dbReference type="Gene3D" id="4.10.75.10">
    <property type="entry name" value="Elafin-like"/>
    <property type="match status" value="1"/>
</dbReference>
<keyword evidence="5" id="KW-0732">Signal</keyword>
<evidence type="ECO:0000259" key="13">
    <source>
        <dbReference type="PROSITE" id="PS50835"/>
    </source>
</evidence>
<dbReference type="GO" id="GO:0005615">
    <property type="term" value="C:extracellular space"/>
    <property type="evidence" value="ECO:0007669"/>
    <property type="project" value="TreeGrafter"/>
</dbReference>
<feature type="domain" description="WAP" evidence="14">
    <location>
        <begin position="457"/>
        <end position="506"/>
    </location>
</feature>
<evidence type="ECO:0000259" key="14">
    <source>
        <dbReference type="PROSITE" id="PS51390"/>
    </source>
</evidence>
<dbReference type="InterPro" id="IPR008197">
    <property type="entry name" value="WAP_dom"/>
</dbReference>
<dbReference type="SUPFAM" id="SSF56496">
    <property type="entry name" value="Fibrinogen C-terminal domain-like"/>
    <property type="match status" value="1"/>
</dbReference>
<feature type="transmembrane region" description="Helical" evidence="12">
    <location>
        <begin position="14"/>
        <end position="36"/>
    </location>
</feature>
<evidence type="ECO:0000256" key="6">
    <source>
        <dbReference type="ARBA" id="ARBA00022737"/>
    </source>
</evidence>
<sequence>MVLSKPNLGLCNSLHFVSLVILVLTLSLLFAGFLRIEIKLQEQEARVGTMELLCRERTQDASRKSTANLDIYSSEANTRTRRAAAGLATNISNDQSNDLLKIRNEIKSYFEKIRKESNRVCTSPLGSICLRGPPGEPGSKGEKGDTGDIGGLGPPGAKGQKGERGAQGYPGVPGESTVLDNKEGSLQVLVSPSILTVNENQTARFHCAASGDPTPTVTWRKEGEVLKGDTKYHVLQDGGLTITNVQYNDSGDYECVARTNVKRAEAFTKLVVRGTPQIKPLTQGSVYVIDGSDVTLPMCIATGFPSPIITWSRLFQSLPERRIQSMDGNLTIVNTTADDSGMYTCEAANAIGSARVMIQLMVLTLPRFIVKPPTELVGNTGDVLTINCKAEGDQTLSVTWSREYADLPDRRATVGEDGTLTIIQLAPIDAGKYICTATSLGGAMKINAEVNLAVMQKGLKEGICPIPIPVEDCGNETDDECSLDSDCFGEMKCCSDSCQKLCVQPPQTRGCDDILYAGYSTSGVYTINPDRKTEFEGYCDLETDSGGWIVFQRRQDASVSFHRTWNDYRTGFGDLGKNFWLGNDKIHRIAAANEMSLRIELEDWSGKKVFAHYDVFKVDNEKNNYKITVIGYNGTSGDSLSYHNNMMFSTRDRDNDMWKTGSCSNDLTGGWWFNDCHNSNLNGQFMGNTKAYSGIGWVRFKHNLSLKFVEMKMRAQSYLKEKEDERQK</sequence>
<dbReference type="Pfam" id="PF00147">
    <property type="entry name" value="Fibrinogen_C"/>
    <property type="match status" value="1"/>
</dbReference>
<dbReference type="Gene3D" id="2.60.40.10">
    <property type="entry name" value="Immunoglobulins"/>
    <property type="match status" value="3"/>
</dbReference>
<dbReference type="InterPro" id="IPR007110">
    <property type="entry name" value="Ig-like_dom"/>
</dbReference>
<feature type="domain" description="Ig-like" evidence="13">
    <location>
        <begin position="276"/>
        <end position="364"/>
    </location>
</feature>
<dbReference type="SMART" id="SM00409">
    <property type="entry name" value="IG"/>
    <property type="match status" value="3"/>
</dbReference>
<comment type="subcellular location">
    <subcellularLocation>
        <location evidence="1">Cell membrane</location>
    </subcellularLocation>
    <subcellularLocation>
        <location evidence="2">Secreted</location>
        <location evidence="2">Extracellular space</location>
        <location evidence="2">Extracellular matrix</location>
    </subcellularLocation>
</comment>
<dbReference type="Gene3D" id="3.90.215.10">
    <property type="entry name" value="Gamma Fibrinogen, chain A, domain 1"/>
    <property type="match status" value="1"/>
</dbReference>
<dbReference type="CDD" id="cd00199">
    <property type="entry name" value="WAP"/>
    <property type="match status" value="1"/>
</dbReference>
<dbReference type="Pfam" id="PF00095">
    <property type="entry name" value="WAP"/>
    <property type="match status" value="1"/>
</dbReference>
<keyword evidence="12" id="KW-0812">Transmembrane</keyword>
<evidence type="ECO:0000313" key="17">
    <source>
        <dbReference type="Proteomes" id="UP001159428"/>
    </source>
</evidence>
<dbReference type="InterPro" id="IPR002181">
    <property type="entry name" value="Fibrinogen_a/b/g_C_dom"/>
</dbReference>
<dbReference type="InterPro" id="IPR036645">
    <property type="entry name" value="Elafin-like_sf"/>
</dbReference>
<name>A0AAU9XGJ9_9CNID</name>
<dbReference type="PROSITE" id="PS00514">
    <property type="entry name" value="FIBRINOGEN_C_1"/>
    <property type="match status" value="1"/>
</dbReference>
<keyword evidence="9" id="KW-0325">Glycoprotein</keyword>
<evidence type="ECO:0000256" key="2">
    <source>
        <dbReference type="ARBA" id="ARBA00004498"/>
    </source>
</evidence>
<dbReference type="InterPro" id="IPR036056">
    <property type="entry name" value="Fibrinogen-like_C"/>
</dbReference>
<dbReference type="AlphaFoldDB" id="A0AAU9XGJ9"/>
<dbReference type="Pfam" id="PF01391">
    <property type="entry name" value="Collagen"/>
    <property type="match status" value="1"/>
</dbReference>
<dbReference type="InterPro" id="IPR036179">
    <property type="entry name" value="Ig-like_dom_sf"/>
</dbReference>
<keyword evidence="4" id="KW-0272">Extracellular matrix</keyword>
<dbReference type="Proteomes" id="UP001159428">
    <property type="component" value="Unassembled WGS sequence"/>
</dbReference>
<feature type="domain" description="Fibrinogen C-terminal" evidence="15">
    <location>
        <begin position="502"/>
        <end position="717"/>
    </location>
</feature>
<dbReference type="InterPro" id="IPR003599">
    <property type="entry name" value="Ig_sub"/>
</dbReference>
<dbReference type="NCBIfam" id="NF040941">
    <property type="entry name" value="GGGWT_bact"/>
    <property type="match status" value="1"/>
</dbReference>
<dbReference type="InterPro" id="IPR020837">
    <property type="entry name" value="Fibrinogen_CS"/>
</dbReference>
<dbReference type="PROSITE" id="PS51390">
    <property type="entry name" value="WAP"/>
    <property type="match status" value="1"/>
</dbReference>
<dbReference type="InterPro" id="IPR013098">
    <property type="entry name" value="Ig_I-set"/>
</dbReference>
<keyword evidence="6" id="KW-0677">Repeat</keyword>
<dbReference type="SUPFAM" id="SSF48726">
    <property type="entry name" value="Immunoglobulin"/>
    <property type="match status" value="3"/>
</dbReference>
<comment type="caution">
    <text evidence="16">The sequence shown here is derived from an EMBL/GenBank/DDBJ whole genome shotgun (WGS) entry which is preliminary data.</text>
</comment>
<dbReference type="EMBL" id="CALNXJ010000041">
    <property type="protein sequence ID" value="CAH3146059.1"/>
    <property type="molecule type" value="Genomic_DNA"/>
</dbReference>
<dbReference type="InterPro" id="IPR008160">
    <property type="entry name" value="Collagen"/>
</dbReference>
<organism evidence="16 17">
    <name type="scientific">Pocillopora meandrina</name>
    <dbReference type="NCBI Taxonomy" id="46732"/>
    <lineage>
        <taxon>Eukaryota</taxon>
        <taxon>Metazoa</taxon>
        <taxon>Cnidaria</taxon>
        <taxon>Anthozoa</taxon>
        <taxon>Hexacorallia</taxon>
        <taxon>Scleractinia</taxon>
        <taxon>Astrocoeniina</taxon>
        <taxon>Pocilloporidae</taxon>
        <taxon>Pocillopora</taxon>
    </lineage>
</organism>
<dbReference type="InterPro" id="IPR013783">
    <property type="entry name" value="Ig-like_fold"/>
</dbReference>
<keyword evidence="3" id="KW-1003">Cell membrane</keyword>
<dbReference type="Pfam" id="PF13927">
    <property type="entry name" value="Ig_3"/>
    <property type="match status" value="1"/>
</dbReference>
<dbReference type="PROSITE" id="PS50835">
    <property type="entry name" value="IG_LIKE"/>
    <property type="match status" value="3"/>
</dbReference>
<evidence type="ECO:0000256" key="3">
    <source>
        <dbReference type="ARBA" id="ARBA00022475"/>
    </source>
</evidence>
<dbReference type="GO" id="GO:0030414">
    <property type="term" value="F:peptidase inhibitor activity"/>
    <property type="evidence" value="ECO:0007669"/>
    <property type="project" value="InterPro"/>
</dbReference>
<keyword evidence="10" id="KW-0393">Immunoglobulin domain</keyword>
<keyword evidence="4" id="KW-0964">Secreted</keyword>
<dbReference type="CDD" id="cd00087">
    <property type="entry name" value="FReD"/>
    <property type="match status" value="1"/>
</dbReference>
<evidence type="ECO:0000256" key="11">
    <source>
        <dbReference type="SAM" id="MobiDB-lite"/>
    </source>
</evidence>
<dbReference type="InterPro" id="IPR003598">
    <property type="entry name" value="Ig_sub2"/>
</dbReference>
<keyword evidence="17" id="KW-1185">Reference proteome</keyword>
<evidence type="ECO:0000256" key="8">
    <source>
        <dbReference type="ARBA" id="ARBA00023157"/>
    </source>
</evidence>
<evidence type="ECO:0000256" key="12">
    <source>
        <dbReference type="SAM" id="Phobius"/>
    </source>
</evidence>
<dbReference type="SMART" id="SM00406">
    <property type="entry name" value="IGv"/>
    <property type="match status" value="3"/>
</dbReference>
<keyword evidence="12" id="KW-1133">Transmembrane helix</keyword>
<gene>
    <name evidence="16" type="ORF">PMEA_00022791</name>
</gene>
<evidence type="ECO:0000256" key="10">
    <source>
        <dbReference type="ARBA" id="ARBA00023319"/>
    </source>
</evidence>